<protein>
    <submittedName>
        <fullName evidence="4">Response regulator</fullName>
    </submittedName>
</protein>
<dbReference type="PANTHER" id="PTHR44591:SF3">
    <property type="entry name" value="RESPONSE REGULATORY DOMAIN-CONTAINING PROTEIN"/>
    <property type="match status" value="1"/>
</dbReference>
<accession>A0ABX7M0X5</accession>
<sequence length="120" mass="13244">MNKALIVDDSEPNRRLPALILGQLGWATTEVADGSSALDVARLDHFDCILLDLHLPDLRGDEVCRRLRSNAAYPATWIVAYTGESAEHIAQITQDAPFDAVLTKPITRTSLLRALPPQER</sequence>
<dbReference type="PANTHER" id="PTHR44591">
    <property type="entry name" value="STRESS RESPONSE REGULATOR PROTEIN 1"/>
    <property type="match status" value="1"/>
</dbReference>
<dbReference type="EMBL" id="CP071060">
    <property type="protein sequence ID" value="QSI75410.1"/>
    <property type="molecule type" value="Genomic_DNA"/>
</dbReference>
<keyword evidence="1 2" id="KW-0597">Phosphoprotein</keyword>
<dbReference type="Proteomes" id="UP000663570">
    <property type="component" value="Chromosome"/>
</dbReference>
<name>A0ABX7M0X5_9RHOO</name>
<dbReference type="RefSeq" id="WP_206252950.1">
    <property type="nucleotide sequence ID" value="NZ_CP071060.1"/>
</dbReference>
<evidence type="ECO:0000259" key="3">
    <source>
        <dbReference type="PROSITE" id="PS50110"/>
    </source>
</evidence>
<dbReference type="SMART" id="SM00448">
    <property type="entry name" value="REC"/>
    <property type="match status" value="1"/>
</dbReference>
<evidence type="ECO:0000256" key="1">
    <source>
        <dbReference type="ARBA" id="ARBA00022553"/>
    </source>
</evidence>
<evidence type="ECO:0000256" key="2">
    <source>
        <dbReference type="PROSITE-ProRule" id="PRU00169"/>
    </source>
</evidence>
<dbReference type="CDD" id="cd17546">
    <property type="entry name" value="REC_hyHK_CKI1_RcsC-like"/>
    <property type="match status" value="1"/>
</dbReference>
<dbReference type="InterPro" id="IPR001789">
    <property type="entry name" value="Sig_transdc_resp-reg_receiver"/>
</dbReference>
<organism evidence="4 5">
    <name type="scientific">Niveibacterium microcysteis</name>
    <dbReference type="NCBI Taxonomy" id="2811415"/>
    <lineage>
        <taxon>Bacteria</taxon>
        <taxon>Pseudomonadati</taxon>
        <taxon>Pseudomonadota</taxon>
        <taxon>Betaproteobacteria</taxon>
        <taxon>Rhodocyclales</taxon>
        <taxon>Rhodocyclaceae</taxon>
        <taxon>Niveibacterium</taxon>
    </lineage>
</organism>
<dbReference type="InterPro" id="IPR050595">
    <property type="entry name" value="Bact_response_regulator"/>
</dbReference>
<feature type="domain" description="Response regulatory" evidence="3">
    <location>
        <begin position="3"/>
        <end position="119"/>
    </location>
</feature>
<evidence type="ECO:0000313" key="5">
    <source>
        <dbReference type="Proteomes" id="UP000663570"/>
    </source>
</evidence>
<gene>
    <name evidence="4" type="ORF">JY500_12915</name>
</gene>
<dbReference type="Gene3D" id="3.40.50.2300">
    <property type="match status" value="1"/>
</dbReference>
<dbReference type="PROSITE" id="PS50110">
    <property type="entry name" value="RESPONSE_REGULATORY"/>
    <property type="match status" value="1"/>
</dbReference>
<dbReference type="Pfam" id="PF00072">
    <property type="entry name" value="Response_reg"/>
    <property type="match status" value="1"/>
</dbReference>
<keyword evidence="5" id="KW-1185">Reference proteome</keyword>
<feature type="modified residue" description="4-aspartylphosphate" evidence="2">
    <location>
        <position position="52"/>
    </location>
</feature>
<proteinExistence type="predicted"/>
<dbReference type="InterPro" id="IPR011006">
    <property type="entry name" value="CheY-like_superfamily"/>
</dbReference>
<evidence type="ECO:0000313" key="4">
    <source>
        <dbReference type="EMBL" id="QSI75410.1"/>
    </source>
</evidence>
<reference evidence="4 5" key="1">
    <citation type="submission" date="2021-02" db="EMBL/GenBank/DDBJ databases">
        <title>Niveibacterium changnyeongensis HC41.</title>
        <authorList>
            <person name="Kang M."/>
        </authorList>
    </citation>
    <scope>NUCLEOTIDE SEQUENCE [LARGE SCALE GENOMIC DNA]</scope>
    <source>
        <strain evidence="4 5">HC41</strain>
    </source>
</reference>
<dbReference type="SUPFAM" id="SSF52172">
    <property type="entry name" value="CheY-like"/>
    <property type="match status" value="1"/>
</dbReference>